<evidence type="ECO:0000256" key="2">
    <source>
        <dbReference type="ARBA" id="ARBA00023125"/>
    </source>
</evidence>
<dbReference type="PANTHER" id="PTHR44688:SF16">
    <property type="entry name" value="DNA-BINDING TRANSCRIPTIONAL ACTIVATOR DEVR_DOSR"/>
    <property type="match status" value="1"/>
</dbReference>
<dbReference type="Proteomes" id="UP000069205">
    <property type="component" value="Chromosome"/>
</dbReference>
<dbReference type="Gene3D" id="1.10.10.10">
    <property type="entry name" value="Winged helix-like DNA-binding domain superfamily/Winged helix DNA-binding domain"/>
    <property type="match status" value="1"/>
</dbReference>
<evidence type="ECO:0000313" key="6">
    <source>
        <dbReference type="Proteomes" id="UP000069205"/>
    </source>
</evidence>
<evidence type="ECO:0000256" key="3">
    <source>
        <dbReference type="ARBA" id="ARBA00023163"/>
    </source>
</evidence>
<keyword evidence="3" id="KW-0804">Transcription</keyword>
<reference evidence="5 6" key="1">
    <citation type="journal article" date="2015" name="Proc. Natl. Acad. Sci. U.S.A.">
        <title>Expanded metabolic versatility of ubiquitous nitrite-oxidizing bacteria from the genus Nitrospira.</title>
        <authorList>
            <person name="Koch H."/>
            <person name="Lucker S."/>
            <person name="Albertsen M."/>
            <person name="Kitzinger K."/>
            <person name="Herbold C."/>
            <person name="Spieck E."/>
            <person name="Nielsen P.H."/>
            <person name="Wagner M."/>
            <person name="Daims H."/>
        </authorList>
    </citation>
    <scope>NUCLEOTIDE SEQUENCE [LARGE SCALE GENOMIC DNA]</scope>
    <source>
        <strain evidence="5 6">NSP M-1</strain>
    </source>
</reference>
<dbReference type="Pfam" id="PF00196">
    <property type="entry name" value="GerE"/>
    <property type="match status" value="1"/>
</dbReference>
<dbReference type="SUPFAM" id="SSF46894">
    <property type="entry name" value="C-terminal effector domain of the bipartite response regulators"/>
    <property type="match status" value="1"/>
</dbReference>
<dbReference type="EMBL" id="CP011801">
    <property type="protein sequence ID" value="ALA58234.1"/>
    <property type="molecule type" value="Genomic_DNA"/>
</dbReference>
<evidence type="ECO:0000256" key="1">
    <source>
        <dbReference type="ARBA" id="ARBA00023015"/>
    </source>
</evidence>
<dbReference type="InterPro" id="IPR016032">
    <property type="entry name" value="Sig_transdc_resp-reg_C-effctor"/>
</dbReference>
<gene>
    <name evidence="5" type="ORF">NITMOv2_1814</name>
</gene>
<keyword evidence="6" id="KW-1185">Reference proteome</keyword>
<accession>A0A0K2GBI5</accession>
<protein>
    <recommendedName>
        <fullName evidence="4">HTH luxR-type domain-containing protein</fullName>
    </recommendedName>
</protein>
<evidence type="ECO:0000259" key="4">
    <source>
        <dbReference type="PROSITE" id="PS50043"/>
    </source>
</evidence>
<dbReference type="InterPro" id="IPR000792">
    <property type="entry name" value="Tscrpt_reg_LuxR_C"/>
</dbReference>
<proteinExistence type="predicted"/>
<keyword evidence="2" id="KW-0238">DNA-binding</keyword>
<dbReference type="STRING" id="42253.NITMOv2_1814"/>
<evidence type="ECO:0000313" key="5">
    <source>
        <dbReference type="EMBL" id="ALA58234.1"/>
    </source>
</evidence>
<dbReference type="GO" id="GO:0006355">
    <property type="term" value="P:regulation of DNA-templated transcription"/>
    <property type="evidence" value="ECO:0007669"/>
    <property type="project" value="InterPro"/>
</dbReference>
<organism evidence="5 6">
    <name type="scientific">Nitrospira moscoviensis</name>
    <dbReference type="NCBI Taxonomy" id="42253"/>
    <lineage>
        <taxon>Bacteria</taxon>
        <taxon>Pseudomonadati</taxon>
        <taxon>Nitrospirota</taxon>
        <taxon>Nitrospiria</taxon>
        <taxon>Nitrospirales</taxon>
        <taxon>Nitrospiraceae</taxon>
        <taxon>Nitrospira</taxon>
    </lineage>
</organism>
<dbReference type="PRINTS" id="PR00038">
    <property type="entry name" value="HTHLUXR"/>
</dbReference>
<dbReference type="AlphaFoldDB" id="A0A0K2GBI5"/>
<dbReference type="CDD" id="cd06170">
    <property type="entry name" value="LuxR_C_like"/>
    <property type="match status" value="1"/>
</dbReference>
<dbReference type="PROSITE" id="PS50043">
    <property type="entry name" value="HTH_LUXR_2"/>
    <property type="match status" value="1"/>
</dbReference>
<dbReference type="GO" id="GO:0003677">
    <property type="term" value="F:DNA binding"/>
    <property type="evidence" value="ECO:0007669"/>
    <property type="project" value="UniProtKB-KW"/>
</dbReference>
<dbReference type="SUPFAM" id="SSF55781">
    <property type="entry name" value="GAF domain-like"/>
    <property type="match status" value="1"/>
</dbReference>
<dbReference type="InterPro" id="IPR036388">
    <property type="entry name" value="WH-like_DNA-bd_sf"/>
</dbReference>
<dbReference type="PANTHER" id="PTHR44688">
    <property type="entry name" value="DNA-BINDING TRANSCRIPTIONAL ACTIVATOR DEVR_DOSR"/>
    <property type="match status" value="1"/>
</dbReference>
<feature type="domain" description="HTH luxR-type" evidence="4">
    <location>
        <begin position="291"/>
        <end position="356"/>
    </location>
</feature>
<dbReference type="SMART" id="SM00421">
    <property type="entry name" value="HTH_LUXR"/>
    <property type="match status" value="1"/>
</dbReference>
<name>A0A0K2GBI5_NITMO</name>
<sequence>MARLSSRELRRLLDFIRDSYALRPHSEFPDYLVTSVGRIVPGDIHAYNEICTERKQAIAKWAPSSVQMIPDGFSILARHAEENPVVPYFERTGDGRPKKVTDFIPLGQFQHCALHNEFYLPFRIRYHLSTALTSRRKTLITLTSHRWKRDFSESERTTLDLIRPHVVQAIENARIYSSARKEAASRQAALETVQQPIMAVTVSGQIRWQTEAARTLCREYGLLHPTRIEFLSDSMREWLRPRQVSAESSIAAARLPLDVHGLGGSVFARKLSEGGEILLSLEKQSRGVEINAIRALGLNKRRTEVLGWVARGKSNPEIADILNISVRTVHKHVERIYQDLGVDHRHAAMAKVFTLS</sequence>
<dbReference type="PATRIC" id="fig|42253.5.peg.1783"/>
<dbReference type="KEGG" id="nmv:NITMOv2_1814"/>
<keyword evidence="1" id="KW-0805">Transcription regulation</keyword>